<dbReference type="SUPFAM" id="SSF53098">
    <property type="entry name" value="Ribonuclease H-like"/>
    <property type="match status" value="1"/>
</dbReference>
<keyword evidence="3" id="KW-0863">Zinc-finger</keyword>
<evidence type="ECO:0000256" key="1">
    <source>
        <dbReference type="ARBA" id="ARBA00004123"/>
    </source>
</evidence>
<comment type="subcellular location">
    <subcellularLocation>
        <location evidence="1">Nucleus</location>
    </subcellularLocation>
</comment>
<dbReference type="EMBL" id="AZST01000449">
    <property type="protein sequence ID" value="KEP48825.1"/>
    <property type="molecule type" value="Genomic_DNA"/>
</dbReference>
<feature type="domain" description="HAT C-terminal dimerisation" evidence="6">
    <location>
        <begin position="311"/>
        <end position="396"/>
    </location>
</feature>
<protein>
    <submittedName>
        <fullName evidence="7">HAT family dimerization protein</fullName>
    </submittedName>
</protein>
<dbReference type="InterPro" id="IPR012337">
    <property type="entry name" value="RNaseH-like_sf"/>
</dbReference>
<evidence type="ECO:0000313" key="8">
    <source>
        <dbReference type="Proteomes" id="UP000027456"/>
    </source>
</evidence>
<dbReference type="HOGENOM" id="CLU_636391_0_0_1"/>
<comment type="caution">
    <text evidence="7">The sequence shown here is derived from an EMBL/GenBank/DDBJ whole genome shotgun (WGS) entry which is preliminary data.</text>
</comment>
<name>A0A074RU57_9AGAM</name>
<dbReference type="Pfam" id="PF05699">
    <property type="entry name" value="Dimer_Tnp_hAT"/>
    <property type="match status" value="1"/>
</dbReference>
<organism evidence="7 8">
    <name type="scientific">Rhizoctonia solani 123E</name>
    <dbReference type="NCBI Taxonomy" id="1423351"/>
    <lineage>
        <taxon>Eukaryota</taxon>
        <taxon>Fungi</taxon>
        <taxon>Dikarya</taxon>
        <taxon>Basidiomycota</taxon>
        <taxon>Agaricomycotina</taxon>
        <taxon>Agaricomycetes</taxon>
        <taxon>Cantharellales</taxon>
        <taxon>Ceratobasidiaceae</taxon>
        <taxon>Rhizoctonia</taxon>
    </lineage>
</organism>
<dbReference type="Proteomes" id="UP000027456">
    <property type="component" value="Unassembled WGS sequence"/>
</dbReference>
<keyword evidence="5" id="KW-0539">Nucleus</keyword>
<dbReference type="OrthoDB" id="3268424at2759"/>
<accession>A0A074RU57</accession>
<dbReference type="InterPro" id="IPR052035">
    <property type="entry name" value="ZnF_BED_domain_contain"/>
</dbReference>
<evidence type="ECO:0000256" key="4">
    <source>
        <dbReference type="ARBA" id="ARBA00022833"/>
    </source>
</evidence>
<keyword evidence="8" id="KW-1185">Reference proteome</keyword>
<dbReference type="PANTHER" id="PTHR46481">
    <property type="entry name" value="ZINC FINGER BED DOMAIN-CONTAINING PROTEIN 4"/>
    <property type="match status" value="1"/>
</dbReference>
<gene>
    <name evidence="7" type="ORF">V565_114750</name>
</gene>
<dbReference type="PANTHER" id="PTHR46481:SF10">
    <property type="entry name" value="ZINC FINGER BED DOMAIN-CONTAINING PROTEIN 39"/>
    <property type="match status" value="1"/>
</dbReference>
<dbReference type="GO" id="GO:0005634">
    <property type="term" value="C:nucleus"/>
    <property type="evidence" value="ECO:0007669"/>
    <property type="project" value="UniProtKB-SubCell"/>
</dbReference>
<evidence type="ECO:0000256" key="5">
    <source>
        <dbReference type="ARBA" id="ARBA00023242"/>
    </source>
</evidence>
<proteinExistence type="predicted"/>
<dbReference type="AlphaFoldDB" id="A0A074RU57"/>
<evidence type="ECO:0000256" key="3">
    <source>
        <dbReference type="ARBA" id="ARBA00022771"/>
    </source>
</evidence>
<sequence>MENLIEIVLDEDEDARDHDSDAEDNTELLGDMVIDYYGSSTNWQFARNVLKLAISDSMLALARGVLSKAASLARKLHDSPTLQAKFKGLIEASLSQLKTDRRALARRVPTRWNSDYECLLSLLELRPCVEMLTADSENNLQHLALNTEQWEILEQLIWVLKIFKEVSDLCSRADEPLAHQVIPMFVRIRCRLEAVRKDEKGKLHPLIRAAAHPALLVDNKYMDAFADSAVYWIALVMCPDLKLQWLQDNGFSASQIDTIYQVIVNRFNSTYKNSSSVNSAIIDQQQEEESEDEWIPNNRPLRQSADVNSIETYLRTEPVSRHVTKLAGGPLQYWDAQRALVSCSDLARFAIDYLSVPASSVEVERAFSCGRLMTNHLQHQMSPETFQAKMALRSWYKTPLLRDVSELATVLGDSVKDLVSESPNAHDQSHQ</sequence>
<dbReference type="GO" id="GO:0046983">
    <property type="term" value="F:protein dimerization activity"/>
    <property type="evidence" value="ECO:0007669"/>
    <property type="project" value="InterPro"/>
</dbReference>
<dbReference type="GO" id="GO:0008270">
    <property type="term" value="F:zinc ion binding"/>
    <property type="evidence" value="ECO:0007669"/>
    <property type="project" value="UniProtKB-KW"/>
</dbReference>
<reference evidence="7 8" key="1">
    <citation type="submission" date="2013-12" db="EMBL/GenBank/DDBJ databases">
        <authorList>
            <person name="Cubeta M."/>
            <person name="Pakala S."/>
            <person name="Fedorova N."/>
            <person name="Thomas E."/>
            <person name="Dean R."/>
            <person name="Jabaji S."/>
            <person name="Neate S."/>
            <person name="Toda T."/>
            <person name="Tavantzis S."/>
            <person name="Vilgalys R."/>
            <person name="Bharathan N."/>
            <person name="Pakala S."/>
            <person name="Losada L.S."/>
            <person name="Zafar N."/>
            <person name="Nierman W."/>
        </authorList>
    </citation>
    <scope>NUCLEOTIDE SEQUENCE [LARGE SCALE GENOMIC DNA]</scope>
    <source>
        <strain evidence="7 8">123E</strain>
    </source>
</reference>
<keyword evidence="4" id="KW-0862">Zinc</keyword>
<dbReference type="InterPro" id="IPR008906">
    <property type="entry name" value="HATC_C_dom"/>
</dbReference>
<evidence type="ECO:0000313" key="7">
    <source>
        <dbReference type="EMBL" id="KEP48825.1"/>
    </source>
</evidence>
<dbReference type="STRING" id="1423351.A0A074RU57"/>
<evidence type="ECO:0000259" key="6">
    <source>
        <dbReference type="Pfam" id="PF05699"/>
    </source>
</evidence>
<keyword evidence="2" id="KW-0479">Metal-binding</keyword>
<evidence type="ECO:0000256" key="2">
    <source>
        <dbReference type="ARBA" id="ARBA00022723"/>
    </source>
</evidence>